<dbReference type="InterPro" id="IPR050452">
    <property type="entry name" value="Metacaspase"/>
</dbReference>
<feature type="compositionally biased region" description="Polar residues" evidence="2">
    <location>
        <begin position="79"/>
        <end position="95"/>
    </location>
</feature>
<sequence>MTASWWLYIAFRPGNSAHQMERTVTCSRCNKQYLLPKHSESSSIRCRECTNAVTRMSTSSSGCSCLGWHFIQKNKQKSSTNDTITAANQSHSSSLDIKPSPSVSSAKAPRGSRPKRALLCGVTHRNKTYSLSGTINDVRNMKNLFIQRFGFSRECIRILTEEDEGSDFTPTKKNIEDSLKWLVDGSESGDLLVFYYSGHGLRQPDFTNEELDGFDETICPVDFMQEGMILDNEIHSTIVRPLKEGVTLHAIVDACHSGTVLDLDYIYDLQRKDWKNNRPPSDLADHKSSTSGGLAICLSACGDDQMTSDTNAFSKKEMNANGAMTSILLQMVEKDYEITYEVLLNKMHDLIQQVNNKSVILNSRFLQRIFHRKKLEDPQLSSSQKFEVSLKKFLQ</sequence>
<evidence type="ECO:0000313" key="5">
    <source>
        <dbReference type="Proteomes" id="UP000811246"/>
    </source>
</evidence>
<evidence type="ECO:0000313" key="4">
    <source>
        <dbReference type="EMBL" id="KAG6709901.1"/>
    </source>
</evidence>
<dbReference type="GO" id="GO:0006508">
    <property type="term" value="P:proteolysis"/>
    <property type="evidence" value="ECO:0007669"/>
    <property type="project" value="InterPro"/>
</dbReference>
<feature type="compositionally biased region" description="Low complexity" evidence="2">
    <location>
        <begin position="98"/>
        <end position="109"/>
    </location>
</feature>
<dbReference type="GO" id="GO:0005737">
    <property type="term" value="C:cytoplasm"/>
    <property type="evidence" value="ECO:0007669"/>
    <property type="project" value="TreeGrafter"/>
</dbReference>
<dbReference type="PANTHER" id="PTHR48104:SF2">
    <property type="entry name" value="METACASPASE-1-LIKE ISOFORM X1"/>
    <property type="match status" value="1"/>
</dbReference>
<dbReference type="SUPFAM" id="SSF52129">
    <property type="entry name" value="Caspase-like"/>
    <property type="match status" value="1"/>
</dbReference>
<dbReference type="AlphaFoldDB" id="A0A922EXB9"/>
<dbReference type="InterPro" id="IPR011600">
    <property type="entry name" value="Pept_C14_caspase"/>
</dbReference>
<proteinExistence type="inferred from homology"/>
<feature type="domain" description="Peptidase C14 caspase" evidence="3">
    <location>
        <begin position="115"/>
        <end position="373"/>
    </location>
</feature>
<dbReference type="OrthoDB" id="3223806at2759"/>
<name>A0A922EXB9_CARIL</name>
<dbReference type="PANTHER" id="PTHR48104">
    <property type="entry name" value="METACASPASE-4"/>
    <property type="match status" value="1"/>
</dbReference>
<feature type="region of interest" description="Disordered" evidence="2">
    <location>
        <begin position="79"/>
        <end position="113"/>
    </location>
</feature>
<dbReference type="GO" id="GO:0004197">
    <property type="term" value="F:cysteine-type endopeptidase activity"/>
    <property type="evidence" value="ECO:0007669"/>
    <property type="project" value="InterPro"/>
</dbReference>
<evidence type="ECO:0000256" key="1">
    <source>
        <dbReference type="ARBA" id="ARBA00009005"/>
    </source>
</evidence>
<dbReference type="EMBL" id="CM031830">
    <property type="protein sequence ID" value="KAG6709901.1"/>
    <property type="molecule type" value="Genomic_DNA"/>
</dbReference>
<organism evidence="4 5">
    <name type="scientific">Carya illinoinensis</name>
    <name type="common">Pecan</name>
    <dbReference type="NCBI Taxonomy" id="32201"/>
    <lineage>
        <taxon>Eukaryota</taxon>
        <taxon>Viridiplantae</taxon>
        <taxon>Streptophyta</taxon>
        <taxon>Embryophyta</taxon>
        <taxon>Tracheophyta</taxon>
        <taxon>Spermatophyta</taxon>
        <taxon>Magnoliopsida</taxon>
        <taxon>eudicotyledons</taxon>
        <taxon>Gunneridae</taxon>
        <taxon>Pentapetalae</taxon>
        <taxon>rosids</taxon>
        <taxon>fabids</taxon>
        <taxon>Fagales</taxon>
        <taxon>Juglandaceae</taxon>
        <taxon>Carya</taxon>
    </lineage>
</organism>
<comment type="caution">
    <text evidence="4">The sequence shown here is derived from an EMBL/GenBank/DDBJ whole genome shotgun (WGS) entry which is preliminary data.</text>
</comment>
<evidence type="ECO:0000256" key="2">
    <source>
        <dbReference type="SAM" id="MobiDB-lite"/>
    </source>
</evidence>
<accession>A0A922EXB9</accession>
<dbReference type="Proteomes" id="UP000811246">
    <property type="component" value="Chromosome 6"/>
</dbReference>
<evidence type="ECO:0000259" key="3">
    <source>
        <dbReference type="Pfam" id="PF00656"/>
    </source>
</evidence>
<comment type="similarity">
    <text evidence="1">Belongs to the peptidase C14B family.</text>
</comment>
<protein>
    <recommendedName>
        <fullName evidence="3">Peptidase C14 caspase domain-containing protein</fullName>
    </recommendedName>
</protein>
<dbReference type="Gene3D" id="3.40.50.12660">
    <property type="match status" value="1"/>
</dbReference>
<dbReference type="InterPro" id="IPR029030">
    <property type="entry name" value="Caspase-like_dom_sf"/>
</dbReference>
<reference evidence="4" key="1">
    <citation type="submission" date="2021-01" db="EMBL/GenBank/DDBJ databases">
        <authorList>
            <person name="Lovell J.T."/>
            <person name="Bentley N."/>
            <person name="Bhattarai G."/>
            <person name="Jenkins J.W."/>
            <person name="Sreedasyam A."/>
            <person name="Alarcon Y."/>
            <person name="Bock C."/>
            <person name="Boston L."/>
            <person name="Carlson J."/>
            <person name="Cervantes K."/>
            <person name="Clermont K."/>
            <person name="Krom N."/>
            <person name="Kubenka K."/>
            <person name="Mamidi S."/>
            <person name="Mattison C."/>
            <person name="Monteros M."/>
            <person name="Pisani C."/>
            <person name="Plott C."/>
            <person name="Rajasekar S."/>
            <person name="Rhein H.S."/>
            <person name="Rohla C."/>
            <person name="Song M."/>
            <person name="Hilaire R.S."/>
            <person name="Shu S."/>
            <person name="Wells L."/>
            <person name="Wang X."/>
            <person name="Webber J."/>
            <person name="Heerema R.J."/>
            <person name="Klein P."/>
            <person name="Conner P."/>
            <person name="Grauke L."/>
            <person name="Grimwood J."/>
            <person name="Schmutz J."/>
            <person name="Randall J.J."/>
        </authorList>
    </citation>
    <scope>NUCLEOTIDE SEQUENCE</scope>
    <source>
        <tissue evidence="4">Leaf</tissue>
    </source>
</reference>
<dbReference type="Pfam" id="PF00656">
    <property type="entry name" value="Peptidase_C14"/>
    <property type="match status" value="1"/>
</dbReference>
<gene>
    <name evidence="4" type="ORF">I3842_06G155200</name>
</gene>